<dbReference type="GO" id="GO:0016787">
    <property type="term" value="F:hydrolase activity"/>
    <property type="evidence" value="ECO:0007669"/>
    <property type="project" value="UniProtKB-KW"/>
</dbReference>
<keyword evidence="1 3" id="KW-0378">Hydrolase</keyword>
<gene>
    <name evidence="3" type="ORF">HW347_17465</name>
</gene>
<reference evidence="3 4" key="1">
    <citation type="submission" date="2020-06" db="EMBL/GenBank/DDBJ databases">
        <authorList>
            <person name="Isaeva M.P."/>
            <person name="Chernysheva N.Y."/>
        </authorList>
    </citation>
    <scope>NUCLEOTIDE SEQUENCE [LARGE SCALE GENOMIC DNA]</scope>
    <source>
        <strain evidence="3 4">KMM 6746</strain>
    </source>
</reference>
<dbReference type="PANTHER" id="PTHR37842">
    <property type="match status" value="1"/>
</dbReference>
<dbReference type="Pfam" id="PF15979">
    <property type="entry name" value="Glyco_hydro_115"/>
    <property type="match status" value="1"/>
</dbReference>
<organism evidence="3 4">
    <name type="scientific">Zobellia barbeyronii</name>
    <dbReference type="NCBI Taxonomy" id="2748009"/>
    <lineage>
        <taxon>Bacteria</taxon>
        <taxon>Pseudomonadati</taxon>
        <taxon>Bacteroidota</taxon>
        <taxon>Flavobacteriia</taxon>
        <taxon>Flavobacteriales</taxon>
        <taxon>Flavobacteriaceae</taxon>
        <taxon>Zobellia</taxon>
    </lineage>
</organism>
<dbReference type="EMBL" id="JACATN010000005">
    <property type="protein sequence ID" value="MBT2163062.1"/>
    <property type="molecule type" value="Genomic_DNA"/>
</dbReference>
<keyword evidence="2" id="KW-0175">Coiled coil</keyword>
<dbReference type="InterPro" id="IPR042301">
    <property type="entry name" value="GH115_sf"/>
</dbReference>
<dbReference type="Gene3D" id="3.20.20.520">
    <property type="entry name" value="Glycosyl hydrolase family 115"/>
    <property type="match status" value="1"/>
</dbReference>
<keyword evidence="4" id="KW-1185">Reference proteome</keyword>
<dbReference type="InterPro" id="IPR031924">
    <property type="entry name" value="GH115"/>
</dbReference>
<evidence type="ECO:0000313" key="3">
    <source>
        <dbReference type="EMBL" id="MBT2163062.1"/>
    </source>
</evidence>
<dbReference type="RefSeq" id="WP_214613029.1">
    <property type="nucleotide sequence ID" value="NZ_JACATN010000005.1"/>
</dbReference>
<name>A0ABS5WIF9_9FLAO</name>
<reference evidence="4" key="2">
    <citation type="submission" date="2023-07" db="EMBL/GenBank/DDBJ databases">
        <title>Zobellia barbeyronii sp. nov., a new marine flavobacterium, isolated from green and red algae.</title>
        <authorList>
            <person name="Nedashkovskaya O.I."/>
            <person name="Otstavnykh N."/>
            <person name="Zhukova N."/>
            <person name="Guzev K."/>
            <person name="Chausova V."/>
            <person name="Tekutyeva L."/>
            <person name="Mikhailov V."/>
            <person name="Isaeva M."/>
        </authorList>
    </citation>
    <scope>NUCLEOTIDE SEQUENCE [LARGE SCALE GENOMIC DNA]</scope>
    <source>
        <strain evidence="4">KMM 6746</strain>
    </source>
</reference>
<feature type="coiled-coil region" evidence="2">
    <location>
        <begin position="43"/>
        <end position="70"/>
    </location>
</feature>
<dbReference type="PANTHER" id="PTHR37842:SF2">
    <property type="entry name" value="GYLCOSYL HYDROLASE 115 C-TERMINAL DOMAIN-CONTAINING PROTEIN"/>
    <property type="match status" value="1"/>
</dbReference>
<evidence type="ECO:0000313" key="4">
    <source>
        <dbReference type="Proteomes" id="UP000740413"/>
    </source>
</evidence>
<dbReference type="Gene3D" id="3.30.379.10">
    <property type="entry name" value="Chitobiase/beta-hexosaminidase domain 2-like"/>
    <property type="match status" value="1"/>
</dbReference>
<evidence type="ECO:0000256" key="2">
    <source>
        <dbReference type="SAM" id="Coils"/>
    </source>
</evidence>
<protein>
    <submittedName>
        <fullName evidence="3">Glycosyl hydrolase 115 family protein</fullName>
    </submittedName>
</protein>
<sequence>MTSKTLRFSRVLLLLPIIGLFLLYAFSKEPTSSIYLVVGKQANETELNTVEDLQNDLKKALSTKVEVVANINDVPKKGTIILLGTPKSNALIASLNTSKKIQITAVNPGPRGGIWAKTNLKNKKEIIVIAGSDVQGLQYAIYDYSNEILGVDPVQYWTGKEIVKKELKDLFAFENRHIAPPKVPLLCYFENDVDELANYRGDLLEYDWESYTELINSLVRLRYNAIQIFDMLGRPEFFIRPEYKELTDYQVDVAYVEKMIDYAQKKGMKVAIDFALGYQIHPMSADKATCWKDYKEDWITAWRYYLEKTPLRKTDIFILRPRHQVWDWEYVSSCGEEKIAVFNEVYKSFGDLVDEYKPEADKVLVCYSDGMEMWNDGFRPPKDWIVAWSDHGFGDFEHLPNTTDGYNFGTYMHAGYWLNHTVHNPYPEKVESVMKNMFSTYNADKFCLVNGQNFRPFLLNIEAYSEVCNDPESFNAHLFYKNWTERYFNDVSAKHAVTSMKSLHESQKNRIGYVQHLWEIREAISYLSDSPIQRPGKSPVAHDYKRVANDLEHVKVTEELIDLSVQEAEKGLKETTENETFFHDYMYLPVVLYQDLIRLERTLHKMAVLKKGFEDTSDDLLLNEAKALLPEAKTQLEEIYRNRRSGDKSPKWNNWYNPEIRRPNNGFPTFEMLNKIESNLNSKS</sequence>
<accession>A0ABS5WIF9</accession>
<proteinExistence type="predicted"/>
<dbReference type="SUPFAM" id="SSF55545">
    <property type="entry name" value="beta-N-acetylhexosaminidase-like domain"/>
    <property type="match status" value="1"/>
</dbReference>
<evidence type="ECO:0000256" key="1">
    <source>
        <dbReference type="ARBA" id="ARBA00022801"/>
    </source>
</evidence>
<dbReference type="SUPFAM" id="SSF51445">
    <property type="entry name" value="(Trans)glycosidases"/>
    <property type="match status" value="1"/>
</dbReference>
<dbReference type="InterPro" id="IPR029018">
    <property type="entry name" value="Hex-like_dom2"/>
</dbReference>
<dbReference type="InterPro" id="IPR017853">
    <property type="entry name" value="GH"/>
</dbReference>
<dbReference type="Proteomes" id="UP000740413">
    <property type="component" value="Unassembled WGS sequence"/>
</dbReference>
<comment type="caution">
    <text evidence="3">The sequence shown here is derived from an EMBL/GenBank/DDBJ whole genome shotgun (WGS) entry which is preliminary data.</text>
</comment>